<feature type="region of interest" description="Disordered" evidence="1">
    <location>
        <begin position="1"/>
        <end position="43"/>
    </location>
</feature>
<dbReference type="AlphaFoldDB" id="A0AAD6HBV9"/>
<feature type="compositionally biased region" description="Polar residues" evidence="1">
    <location>
        <begin position="29"/>
        <end position="43"/>
    </location>
</feature>
<organism evidence="2 3">
    <name type="scientific">Penicillium malachiteum</name>
    <dbReference type="NCBI Taxonomy" id="1324776"/>
    <lineage>
        <taxon>Eukaryota</taxon>
        <taxon>Fungi</taxon>
        <taxon>Dikarya</taxon>
        <taxon>Ascomycota</taxon>
        <taxon>Pezizomycotina</taxon>
        <taxon>Eurotiomycetes</taxon>
        <taxon>Eurotiomycetidae</taxon>
        <taxon>Eurotiales</taxon>
        <taxon>Aspergillaceae</taxon>
        <taxon>Penicillium</taxon>
    </lineage>
</organism>
<sequence length="75" mass="7160">MERPGKWPAQQPEGAADAAGGSPAGKLTGTRSTISTPAVNQTPTGVTAWCAGAGGGGGAFLFGGGGEVLLFGGWG</sequence>
<gene>
    <name evidence="2" type="ORF">N7493_011301</name>
</gene>
<evidence type="ECO:0000313" key="3">
    <source>
        <dbReference type="Proteomes" id="UP001215712"/>
    </source>
</evidence>
<accession>A0AAD6HBV9</accession>
<reference evidence="2" key="2">
    <citation type="submission" date="2023-01" db="EMBL/GenBank/DDBJ databases">
        <authorList>
            <person name="Petersen C."/>
        </authorList>
    </citation>
    <scope>NUCLEOTIDE SEQUENCE</scope>
    <source>
        <strain evidence="2">IBT 17514</strain>
    </source>
</reference>
<reference evidence="2" key="1">
    <citation type="journal article" date="2023" name="IMA Fungus">
        <title>Comparative genomic study of the Penicillium genus elucidates a diverse pangenome and 15 lateral gene transfer events.</title>
        <authorList>
            <person name="Petersen C."/>
            <person name="Sorensen T."/>
            <person name="Nielsen M.R."/>
            <person name="Sondergaard T.E."/>
            <person name="Sorensen J.L."/>
            <person name="Fitzpatrick D.A."/>
            <person name="Frisvad J.C."/>
            <person name="Nielsen K.L."/>
        </authorList>
    </citation>
    <scope>NUCLEOTIDE SEQUENCE</scope>
    <source>
        <strain evidence="2">IBT 17514</strain>
    </source>
</reference>
<name>A0AAD6HBV9_9EURO</name>
<feature type="compositionally biased region" description="Low complexity" evidence="1">
    <location>
        <begin position="14"/>
        <end position="25"/>
    </location>
</feature>
<dbReference type="Proteomes" id="UP001215712">
    <property type="component" value="Unassembled WGS sequence"/>
</dbReference>
<evidence type="ECO:0000313" key="2">
    <source>
        <dbReference type="EMBL" id="KAJ5704163.1"/>
    </source>
</evidence>
<keyword evidence="3" id="KW-1185">Reference proteome</keyword>
<proteinExistence type="predicted"/>
<comment type="caution">
    <text evidence="2">The sequence shown here is derived from an EMBL/GenBank/DDBJ whole genome shotgun (WGS) entry which is preliminary data.</text>
</comment>
<dbReference type="EMBL" id="JAQJAN010000020">
    <property type="protein sequence ID" value="KAJ5704163.1"/>
    <property type="molecule type" value="Genomic_DNA"/>
</dbReference>
<protein>
    <submittedName>
        <fullName evidence="2">Uncharacterized protein</fullName>
    </submittedName>
</protein>
<evidence type="ECO:0000256" key="1">
    <source>
        <dbReference type="SAM" id="MobiDB-lite"/>
    </source>
</evidence>